<accession>A0A0V0R7L6</accession>
<dbReference type="Proteomes" id="UP000054937">
    <property type="component" value="Unassembled WGS sequence"/>
</dbReference>
<dbReference type="SUPFAM" id="SSF50978">
    <property type="entry name" value="WD40 repeat-like"/>
    <property type="match status" value="1"/>
</dbReference>
<reference evidence="1 2" key="1">
    <citation type="journal article" date="2015" name="Sci. Rep.">
        <title>Genome of the facultative scuticociliatosis pathogen Pseudocohnilembus persalinus provides insight into its virulence through horizontal gene transfer.</title>
        <authorList>
            <person name="Xiong J."/>
            <person name="Wang G."/>
            <person name="Cheng J."/>
            <person name="Tian M."/>
            <person name="Pan X."/>
            <person name="Warren A."/>
            <person name="Jiang C."/>
            <person name="Yuan D."/>
            <person name="Miao W."/>
        </authorList>
    </citation>
    <scope>NUCLEOTIDE SEQUENCE [LARGE SCALE GENOMIC DNA]</scope>
    <source>
        <strain evidence="1">36N120E</strain>
    </source>
</reference>
<comment type="caution">
    <text evidence="1">The sequence shown here is derived from an EMBL/GenBank/DDBJ whole genome shotgun (WGS) entry which is preliminary data.</text>
</comment>
<sequence>MSDSSCHIISCQQLKIVQSMVTKRNQIHSAATDQLTGLIAVGGINQSLLKRLGKQTKRRNIKLYHVSQDNFKLVSRTPLPKQDKTIKHLEFLNNVQQIDINENPNSDIKYKSRLCAILEIWNLKTKEVIRQSKFFSAQAVDLYLPKQNDIALIITEDMKFEIFLL</sequence>
<dbReference type="EMBL" id="LDAU01000029">
    <property type="protein sequence ID" value="KRX10352.1"/>
    <property type="molecule type" value="Genomic_DNA"/>
</dbReference>
<keyword evidence="2" id="KW-1185">Reference proteome</keyword>
<name>A0A0V0R7L6_PSEPJ</name>
<evidence type="ECO:0000313" key="2">
    <source>
        <dbReference type="Proteomes" id="UP000054937"/>
    </source>
</evidence>
<dbReference type="AlphaFoldDB" id="A0A0V0R7L6"/>
<protein>
    <submittedName>
        <fullName evidence="1">WD40-repeat-containing domain</fullName>
    </submittedName>
</protein>
<dbReference type="InParanoid" id="A0A0V0R7L6"/>
<organism evidence="1 2">
    <name type="scientific">Pseudocohnilembus persalinus</name>
    <name type="common">Ciliate</name>
    <dbReference type="NCBI Taxonomy" id="266149"/>
    <lineage>
        <taxon>Eukaryota</taxon>
        <taxon>Sar</taxon>
        <taxon>Alveolata</taxon>
        <taxon>Ciliophora</taxon>
        <taxon>Intramacronucleata</taxon>
        <taxon>Oligohymenophorea</taxon>
        <taxon>Scuticociliatia</taxon>
        <taxon>Philasterida</taxon>
        <taxon>Pseudocohnilembidae</taxon>
        <taxon>Pseudocohnilembus</taxon>
    </lineage>
</organism>
<gene>
    <name evidence="1" type="ORF">PPERSA_00832</name>
</gene>
<evidence type="ECO:0000313" key="1">
    <source>
        <dbReference type="EMBL" id="KRX10352.1"/>
    </source>
</evidence>
<proteinExistence type="predicted"/>
<dbReference type="InterPro" id="IPR036322">
    <property type="entry name" value="WD40_repeat_dom_sf"/>
</dbReference>